<keyword evidence="2 6" id="KW-0436">Ligase</keyword>
<comment type="catalytic activity">
    <reaction evidence="2">
        <text>beta-D-GlcNAc-(1-&gt;4)-Mur2Ac(oyl-L-Ala-gamma-D-Glu-L-Lys-D-Ala-D-Ala)-di-trans,octa-cis-undecaprenyl diphosphate + L-glutamine + ATP + H2O = beta-D-GlcNAc-(1-&gt;4)-Mur2Ac(oyl-L-Ala-D-isoglutaminyl-L-Lys-D-Ala-D-Ala)-di-trans,octa-cis-undecaprenyl diphosphate + L-glutamate + ADP + phosphate + H(+)</text>
        <dbReference type="Rhea" id="RHEA:57928"/>
        <dbReference type="ChEBI" id="CHEBI:15377"/>
        <dbReference type="ChEBI" id="CHEBI:15378"/>
        <dbReference type="ChEBI" id="CHEBI:29985"/>
        <dbReference type="ChEBI" id="CHEBI:30616"/>
        <dbReference type="ChEBI" id="CHEBI:43474"/>
        <dbReference type="ChEBI" id="CHEBI:58359"/>
        <dbReference type="ChEBI" id="CHEBI:60033"/>
        <dbReference type="ChEBI" id="CHEBI:62233"/>
        <dbReference type="ChEBI" id="CHEBI:456216"/>
        <dbReference type="EC" id="6.3.5.13"/>
    </reaction>
</comment>
<comment type="pathway">
    <text evidence="1 2">Cell wall biogenesis; peptidoglycan biosynthesis.</text>
</comment>
<dbReference type="GO" id="GO:0008270">
    <property type="term" value="F:zinc ion binding"/>
    <property type="evidence" value="ECO:0007669"/>
    <property type="project" value="UniProtKB-UniRule"/>
</dbReference>
<dbReference type="GO" id="GO:0005524">
    <property type="term" value="F:ATP binding"/>
    <property type="evidence" value="ECO:0007669"/>
    <property type="project" value="UniProtKB-UniRule"/>
</dbReference>
<dbReference type="PANTHER" id="PTHR23135">
    <property type="entry name" value="MUR LIGASE FAMILY MEMBER"/>
    <property type="match status" value="1"/>
</dbReference>
<comment type="similarity">
    <text evidence="2">Belongs to the MurCDEF family. MurT subfamily.</text>
</comment>
<gene>
    <name evidence="2" type="primary">murT</name>
    <name evidence="6" type="ORF">FEZ33_08995</name>
    <name evidence="5" type="ORF">HYQ42_06825</name>
</gene>
<comment type="function">
    <text evidence="2">The lipid II isoglutaminyl synthase complex catalyzes the formation of alpha-D-isoglutamine in the cell wall lipid II stem peptide. The MurT subunit catalyzes the ATP-dependent amidation of D-glutamate residue of lipid II, converting it to an isoglutamine residue.</text>
</comment>
<keyword evidence="2" id="KW-0961">Cell wall biogenesis/degradation</keyword>
<comment type="catalytic activity">
    <reaction evidence="2">
        <text>beta-D-GlcNAc-(1-&gt;4)-Mur2Ac(oyl-L-Ala-gamma-D-Glu-L-Lys-D-Ala-D-Ala)-di-trans,octa-cis-undecaprenyl diphosphate + ATP = beta-D-GlcNAc-(1-&gt;4)-Mur2Ac(oyl-L-Ala-gamma-D-O-P-Glu-L-Lys-D-Ala-D-Ala)-di-trans,octa-cis-undecaprenyl diphosphate + ADP</text>
        <dbReference type="Rhea" id="RHEA:59488"/>
        <dbReference type="ChEBI" id="CHEBI:30616"/>
        <dbReference type="ChEBI" id="CHEBI:60033"/>
        <dbReference type="ChEBI" id="CHEBI:143132"/>
        <dbReference type="ChEBI" id="CHEBI:456216"/>
    </reaction>
</comment>
<evidence type="ECO:0000256" key="1">
    <source>
        <dbReference type="ARBA" id="ARBA00004752"/>
    </source>
</evidence>
<keyword evidence="2" id="KW-0573">Peptidoglycan synthesis</keyword>
<feature type="active site" evidence="2">
    <location>
        <position position="357"/>
    </location>
</feature>
<keyword evidence="2" id="KW-0547">Nucleotide-binding</keyword>
<dbReference type="Proteomes" id="UP000823401">
    <property type="component" value="Unassembled WGS sequence"/>
</dbReference>
<evidence type="ECO:0000256" key="2">
    <source>
        <dbReference type="HAMAP-Rule" id="MF_02214"/>
    </source>
</evidence>
<dbReference type="Gene3D" id="3.40.1190.10">
    <property type="entry name" value="Mur-like, catalytic domain"/>
    <property type="match status" value="1"/>
</dbReference>
<evidence type="ECO:0000313" key="6">
    <source>
        <dbReference type="EMBL" id="TLQ40168.1"/>
    </source>
</evidence>
<dbReference type="SUPFAM" id="SSF53623">
    <property type="entry name" value="MurD-like peptide ligases, catalytic domain"/>
    <property type="match status" value="1"/>
</dbReference>
<dbReference type="InterPro" id="IPR043703">
    <property type="entry name" value="Lipid_II_synth_MurT"/>
</dbReference>
<dbReference type="PANTHER" id="PTHR23135:SF7">
    <property type="entry name" value="LIPID II ISOGLUTAMINYL SYNTHASE (GLUTAMINE-HYDROLYZING) SUBUNIT MURT"/>
    <property type="match status" value="1"/>
</dbReference>
<keyword evidence="2" id="KW-0862">Zinc</keyword>
<dbReference type="EC" id="6.3.5.13" evidence="2"/>
<comment type="subunit">
    <text evidence="2">Forms a heterodimer with GatD.</text>
</comment>
<dbReference type="OrthoDB" id="9803907at2"/>
<dbReference type="GO" id="GO:0009252">
    <property type="term" value="P:peptidoglycan biosynthetic process"/>
    <property type="evidence" value="ECO:0007669"/>
    <property type="project" value="UniProtKB-UniRule"/>
</dbReference>
<evidence type="ECO:0000313" key="5">
    <source>
        <dbReference type="EMBL" id="MBG9978498.1"/>
    </source>
</evidence>
<dbReference type="Pfam" id="PF08245">
    <property type="entry name" value="Mur_ligase_M"/>
    <property type="match status" value="1"/>
</dbReference>
<dbReference type="EMBL" id="JACCEL010000014">
    <property type="protein sequence ID" value="MBG9978498.1"/>
    <property type="molecule type" value="Genomic_DNA"/>
</dbReference>
<keyword evidence="2" id="KW-0133">Cell shape</keyword>
<dbReference type="GO" id="GO:0140282">
    <property type="term" value="F:carbon-nitrogen ligase activity on lipid II"/>
    <property type="evidence" value="ECO:0007669"/>
    <property type="project" value="UniProtKB-UniRule"/>
</dbReference>
<feature type="domain" description="Mur ligase central" evidence="3">
    <location>
        <begin position="54"/>
        <end position="280"/>
    </location>
</feature>
<keyword evidence="2" id="KW-0479">Metal-binding</keyword>
<accession>A0A5R9DTA8</accession>
<dbReference type="HAMAP" id="MF_02214">
    <property type="entry name" value="Lipid_II_synth_MurT"/>
    <property type="match status" value="1"/>
</dbReference>
<dbReference type="Pfam" id="PF08353">
    <property type="entry name" value="MurT_C"/>
    <property type="match status" value="1"/>
</dbReference>
<dbReference type="InterPro" id="IPR013221">
    <property type="entry name" value="Mur_ligase_cen"/>
</dbReference>
<name>A0A5R9DTA8_9LACT</name>
<sequence>MSFRSNIATHVGRLSRWALTKFTGGGSSLPGKLALTIDPDILTTLGENYDVAIITGTNGKTLTTALSVYALNEAYPHVLTNPTGSNMQQGIVSTFLAAPRLEKNKKGIAVLEVDEGSLKHVVKYVQPKVFVHTNVFRDQMDRYGEIYTIYKLMADAAKEVPEATVISNADSPILNSIDLPNPRLYFGFEDQMDGNVVPHHNTDGILCPKCDHVLKYHTLTYANQGKFYCENCDFKRPELDYKVTSLDDLNITDSTFTINDYQFQIPVAGMYNIYNALAAYSLGRFFDLSPEQIHDGFEKAERVFGRQEILDIEGKQVLINLVKNPVGLNQVIDLVGLDKDPSTFIAILNNQYADGTDVSWIWDGDFEKMSDFNIQSVYTAGMRKEDMTKRLEVAELFDGDIQELNSVEEVVQATREAKTDSVHIFATYTAMLDLRKELIQAGYITK</sequence>
<protein>
    <recommendedName>
        <fullName evidence="2">Lipid II isoglutaminyl synthase (glutamine-hydrolyzing) subunit MurT</fullName>
        <ecNumber evidence="2">6.3.5.13</ecNumber>
    </recommendedName>
</protein>
<keyword evidence="8" id="KW-1185">Reference proteome</keyword>
<evidence type="ECO:0000259" key="3">
    <source>
        <dbReference type="Pfam" id="PF08245"/>
    </source>
</evidence>
<feature type="domain" description="Lipid II isoglutaminyl synthase (glutamine-hydrolyzing) subunit MurT C-terminal" evidence="4">
    <location>
        <begin position="321"/>
        <end position="431"/>
    </location>
</feature>
<proteinExistence type="inferred from homology"/>
<dbReference type="GO" id="GO:0016881">
    <property type="term" value="F:acid-amino acid ligase activity"/>
    <property type="evidence" value="ECO:0007669"/>
    <property type="project" value="InterPro"/>
</dbReference>
<reference evidence="5 8" key="2">
    <citation type="submission" date="2020-07" db="EMBL/GenBank/DDBJ databases">
        <title>Facklamia lactis sp. nov., isolated from raw milk.</title>
        <authorList>
            <person name="Doll E.V."/>
            <person name="Huptas C."/>
            <person name="Staib L."/>
            <person name="Wenning M."/>
            <person name="Scherer S."/>
        </authorList>
    </citation>
    <scope>NUCLEOTIDE SEQUENCE [LARGE SCALE GENOMIC DNA]</scope>
    <source>
        <strain evidence="5 8">DSM 104272</strain>
    </source>
</reference>
<reference evidence="6 7" key="1">
    <citation type="submission" date="2019-05" db="EMBL/GenBank/DDBJ databases">
        <title>The metagenome of a microbial culture collection derived from dairy environment covers the genomic content of the human microbiome.</title>
        <authorList>
            <person name="Roder T."/>
            <person name="Wuthrich D."/>
            <person name="Sattari Z."/>
            <person name="Von Ah U."/>
            <person name="Bar C."/>
            <person name="Ronchi F."/>
            <person name="Macpherson A.J."/>
            <person name="Ganal-Vonarburg S.C."/>
            <person name="Bruggmann R."/>
            <person name="Vergeres G."/>
        </authorList>
    </citation>
    <scope>NUCLEOTIDE SEQUENCE [LARGE SCALE GENOMIC DNA]</scope>
    <source>
        <strain evidence="6 7">FAM 24227</strain>
    </source>
</reference>
<keyword evidence="2" id="KW-0067">ATP-binding</keyword>
<feature type="binding site" evidence="2">
    <location>
        <position position="229"/>
    </location>
    <ligand>
        <name>Zn(2+)</name>
        <dbReference type="ChEBI" id="CHEBI:29105"/>
    </ligand>
</feature>
<dbReference type="UniPathway" id="UPA00219"/>
<feature type="binding site" evidence="2">
    <location>
        <position position="207"/>
    </location>
    <ligand>
        <name>Zn(2+)</name>
        <dbReference type="ChEBI" id="CHEBI:29105"/>
    </ligand>
</feature>
<dbReference type="GO" id="GO:0071555">
    <property type="term" value="P:cell wall organization"/>
    <property type="evidence" value="ECO:0007669"/>
    <property type="project" value="UniProtKB-KW"/>
</dbReference>
<dbReference type="RefSeq" id="WP_138405052.1">
    <property type="nucleotide sequence ID" value="NZ_JACCEL010000014.1"/>
</dbReference>
<organism evidence="6 7">
    <name type="scientific">Ruoffia tabacinasalis</name>
    <dbReference type="NCBI Taxonomy" id="87458"/>
    <lineage>
        <taxon>Bacteria</taxon>
        <taxon>Bacillati</taxon>
        <taxon>Bacillota</taxon>
        <taxon>Bacilli</taxon>
        <taxon>Lactobacillales</taxon>
        <taxon>Aerococcaceae</taxon>
        <taxon>Ruoffia</taxon>
    </lineage>
</organism>
<feature type="binding site" evidence="2">
    <location>
        <position position="232"/>
    </location>
    <ligand>
        <name>Zn(2+)</name>
        <dbReference type="ChEBI" id="CHEBI:29105"/>
    </ligand>
</feature>
<dbReference type="Proteomes" id="UP000306420">
    <property type="component" value="Unassembled WGS sequence"/>
</dbReference>
<dbReference type="InterPro" id="IPR013564">
    <property type="entry name" value="MurT_C"/>
</dbReference>
<dbReference type="AlphaFoldDB" id="A0A5R9DTA8"/>
<evidence type="ECO:0000313" key="7">
    <source>
        <dbReference type="Proteomes" id="UP000306420"/>
    </source>
</evidence>
<dbReference type="GO" id="GO:0008360">
    <property type="term" value="P:regulation of cell shape"/>
    <property type="evidence" value="ECO:0007669"/>
    <property type="project" value="UniProtKB-KW"/>
</dbReference>
<evidence type="ECO:0000259" key="4">
    <source>
        <dbReference type="Pfam" id="PF08353"/>
    </source>
</evidence>
<comment type="caution">
    <text evidence="6">The sequence shown here is derived from an EMBL/GenBank/DDBJ whole genome shotgun (WGS) entry which is preliminary data.</text>
</comment>
<dbReference type="EMBL" id="VBSP01000035">
    <property type="protein sequence ID" value="TLQ40168.1"/>
    <property type="molecule type" value="Genomic_DNA"/>
</dbReference>
<dbReference type="InterPro" id="IPR036565">
    <property type="entry name" value="Mur-like_cat_sf"/>
</dbReference>
<feature type="binding site" evidence="2">
    <location>
        <position position="210"/>
    </location>
    <ligand>
        <name>Zn(2+)</name>
        <dbReference type="ChEBI" id="CHEBI:29105"/>
    </ligand>
</feature>
<evidence type="ECO:0000313" key="8">
    <source>
        <dbReference type="Proteomes" id="UP000823401"/>
    </source>
</evidence>
<comment type="catalytic activity">
    <reaction evidence="2">
        <text>beta-D-GlcNAc-(1-&gt;4)-Mur2Ac(oyl-L-Ala-gamma-D-O-P-Glu-L-Lys-D-Ala-D-Ala)-di-trans,octa-cis-undecaprenyl diphosphate + NH4(+) = beta-D-GlcNAc-(1-&gt;4)-Mur2Ac(oyl-L-Ala-D-isoglutaminyl-L-Lys-D-Ala-D-Ala)-di-trans,octa-cis-undecaprenyl diphosphate + phosphate + H(+)</text>
        <dbReference type="Rhea" id="RHEA:57932"/>
        <dbReference type="ChEBI" id="CHEBI:15378"/>
        <dbReference type="ChEBI" id="CHEBI:28938"/>
        <dbReference type="ChEBI" id="CHEBI:43474"/>
        <dbReference type="ChEBI" id="CHEBI:62233"/>
        <dbReference type="ChEBI" id="CHEBI:143132"/>
    </reaction>
</comment>